<feature type="compositionally biased region" description="Low complexity" evidence="1">
    <location>
        <begin position="220"/>
        <end position="260"/>
    </location>
</feature>
<feature type="region of interest" description="Disordered" evidence="1">
    <location>
        <begin position="220"/>
        <end position="284"/>
    </location>
</feature>
<feature type="compositionally biased region" description="Pro residues" evidence="1">
    <location>
        <begin position="449"/>
        <end position="458"/>
    </location>
</feature>
<proteinExistence type="predicted"/>
<keyword evidence="3" id="KW-1185">Reference proteome</keyword>
<comment type="caution">
    <text evidence="2">The sequence shown here is derived from an EMBL/GenBank/DDBJ whole genome shotgun (WGS) entry which is preliminary data.</text>
</comment>
<gene>
    <name evidence="2" type="ORF">KFE25_001676</name>
</gene>
<feature type="compositionally biased region" description="Low complexity" evidence="1">
    <location>
        <begin position="92"/>
        <end position="109"/>
    </location>
</feature>
<evidence type="ECO:0000313" key="3">
    <source>
        <dbReference type="Proteomes" id="UP000751190"/>
    </source>
</evidence>
<feature type="region of interest" description="Disordered" evidence="1">
    <location>
        <begin position="503"/>
        <end position="528"/>
    </location>
</feature>
<sequence>MASASDDEYPDVDVDALLASTGVAALIAQHAEPLDLSALRRAASFGDDELLEAELTADDLHDESLLSDLSALGWEDDEPRAPLPRPSAREVPASAPLAPRAPAGGATPSDNATLEAEIHALDDGDGPRGPVNARARRLSNEEDTLAAQPAGTPFNAVPVGEVDERVTECIAQALRAKQAGDTATALAWLGSKKALVAARGKAEVGMLDRRELPPRPVAANAAEGAGSAPSGAPAARARGAAGAGAPRQAALVGAAAARAPPSQPPHAHVRPVTQPRAAPAPTPRAPLVAPAAAAAGVPLAAHELEVVLVGAQLNPARLPVRAPNTYAAFKLSLPNAEALEGRSELVKASASPAYGHRTLLAIDRRSRLTERAFAHRRLSVEVWVVPHTGLLRFVSSGPSLLAKADVKLAPLLHARELAATLVLRAVEGADSPGTISVLLRLAAPIALPPPAAPQPPPARQRAEPAAPRDPTAAAAALARAPAAPAACGAAAGAACAARSTAARASGERQIGGSTETDGDGDGDGDDAEDDFGYAQRIVSFDVLTWELEQLSARAGIYAHAPAEAARLRHEALVFRKQLIELSVDTGQLSMEDYLAQLRQAIALEQKLAMAHKAAGSVAGKQRAVHALKRVKVMRVELLGAEAAEAASGGEGEFAPAGVRAETA</sequence>
<evidence type="ECO:0000313" key="2">
    <source>
        <dbReference type="EMBL" id="KAG8462903.1"/>
    </source>
</evidence>
<feature type="compositionally biased region" description="Acidic residues" evidence="1">
    <location>
        <begin position="516"/>
        <end position="528"/>
    </location>
</feature>
<dbReference type="PANTHER" id="PTHR13076">
    <property type="entry name" value="COILED-COIL AND C2 DOMAIN-CONTAINING PROTEIN 1-LIKE"/>
    <property type="match status" value="1"/>
</dbReference>
<dbReference type="InterPro" id="IPR039725">
    <property type="entry name" value="CC2D1A/B"/>
</dbReference>
<feature type="compositionally biased region" description="Low complexity" evidence="1">
    <location>
        <begin position="463"/>
        <end position="477"/>
    </location>
</feature>
<name>A0A8J5XAG7_DIALT</name>
<accession>A0A8J5XAG7</accession>
<dbReference type="Proteomes" id="UP000751190">
    <property type="component" value="Unassembled WGS sequence"/>
</dbReference>
<evidence type="ECO:0008006" key="4">
    <source>
        <dbReference type="Google" id="ProtNLM"/>
    </source>
</evidence>
<dbReference type="GO" id="GO:0001227">
    <property type="term" value="F:DNA-binding transcription repressor activity, RNA polymerase II-specific"/>
    <property type="evidence" value="ECO:0007669"/>
    <property type="project" value="InterPro"/>
</dbReference>
<dbReference type="EMBL" id="JAGTXO010000018">
    <property type="protein sequence ID" value="KAG8462903.1"/>
    <property type="molecule type" value="Genomic_DNA"/>
</dbReference>
<dbReference type="AlphaFoldDB" id="A0A8J5XAG7"/>
<reference evidence="2" key="1">
    <citation type="submission" date="2021-05" db="EMBL/GenBank/DDBJ databases">
        <title>The genome of the haptophyte Pavlova lutheri (Diacronema luteri, Pavlovales) - a model for lipid biosynthesis in eukaryotic algae.</title>
        <authorList>
            <person name="Hulatt C.J."/>
            <person name="Posewitz M.C."/>
        </authorList>
    </citation>
    <scope>NUCLEOTIDE SEQUENCE</scope>
    <source>
        <strain evidence="2">NIVA-4/92</strain>
    </source>
</reference>
<organism evidence="2 3">
    <name type="scientific">Diacronema lutheri</name>
    <name type="common">Unicellular marine alga</name>
    <name type="synonym">Monochrysis lutheri</name>
    <dbReference type="NCBI Taxonomy" id="2081491"/>
    <lineage>
        <taxon>Eukaryota</taxon>
        <taxon>Haptista</taxon>
        <taxon>Haptophyta</taxon>
        <taxon>Pavlovophyceae</taxon>
        <taxon>Pavlovales</taxon>
        <taxon>Pavlovaceae</taxon>
        <taxon>Diacronema</taxon>
    </lineage>
</organism>
<evidence type="ECO:0000256" key="1">
    <source>
        <dbReference type="SAM" id="MobiDB-lite"/>
    </source>
</evidence>
<protein>
    <recommendedName>
        <fullName evidence="4">C2 domain-containing protein</fullName>
    </recommendedName>
</protein>
<feature type="region of interest" description="Disordered" evidence="1">
    <location>
        <begin position="449"/>
        <end position="477"/>
    </location>
</feature>
<dbReference type="OrthoDB" id="19996at2759"/>
<dbReference type="PANTHER" id="PTHR13076:SF9">
    <property type="entry name" value="COILED-COIL AND C2 DOMAIN-CONTAINING PROTEIN 1-LIKE"/>
    <property type="match status" value="1"/>
</dbReference>
<feature type="region of interest" description="Disordered" evidence="1">
    <location>
        <begin position="71"/>
        <end position="110"/>
    </location>
</feature>